<feature type="chain" id="PRO_5030967872" evidence="1">
    <location>
        <begin position="24"/>
        <end position="523"/>
    </location>
</feature>
<keyword evidence="3" id="KW-1185">Reference proteome</keyword>
<keyword evidence="1" id="KW-0732">Signal</keyword>
<accession>A0A7T8B925</accession>
<proteinExistence type="predicted"/>
<protein>
    <submittedName>
        <fullName evidence="2">DVUA0089 family protein</fullName>
    </submittedName>
</protein>
<sequence>MARPIRWMLFFVLCTAASVQLTAQQQVRPESMADLDRENQRLADMIIRTVDENNSGTAVPEIQIGGFYFKGYEIPLGTYWSQNLLQSLINGAGRKFKIIDTYSGGLTASASTASLANKYSLRGEIVEIGSMIRIYTRLVKMDDVSLLAGWQSDFENTPFLWELLQTSGSSLSNVPRDMYEPDSRENPVTMEVGGNWMNRTIHANDVDWFLVQTNGPGLLSIEVEGDFDSYLEFYSGTGYSLLDENDDYDGNNPRIQYFTSEAASYIVKLRPYSDSTGSYSIRAQLLDMDITSMEPNNTRAQAFEITLGEPVTGYFQDEDDVEWFKVRVPSDGGLLVVYTTGNQDTKLTLYDERGRKLAEDDDSGSEYNAKVSTVAVGGLYFIELTDYDGARGLYTLHTEIRDMLGVDEYEPDNTFSSAKPIDVGAEPQRRTFTDSSDVDWVRFTVTQRGYYGIRAQGENDLSLDTYIELYDEDQDLIDEDDDGGEYYDSYLRVRLDPGTYWIKVSTLDSEPSDFYLLSVEFLR</sequence>
<dbReference type="KEGG" id="bhc:JFL75_13800"/>
<dbReference type="RefSeq" id="WP_215625318.1">
    <property type="nucleotide sequence ID" value="NZ_CP067089.2"/>
</dbReference>
<dbReference type="Gene3D" id="2.60.120.380">
    <property type="match status" value="3"/>
</dbReference>
<evidence type="ECO:0000313" key="2">
    <source>
        <dbReference type="EMBL" id="QQO08012.1"/>
    </source>
</evidence>
<dbReference type="EMBL" id="CP067089">
    <property type="protein sequence ID" value="QQO08012.1"/>
    <property type="molecule type" value="Genomic_DNA"/>
</dbReference>
<evidence type="ECO:0000256" key="1">
    <source>
        <dbReference type="SAM" id="SignalP"/>
    </source>
</evidence>
<dbReference type="AlphaFoldDB" id="A0A7T8B925"/>
<evidence type="ECO:0000313" key="3">
    <source>
        <dbReference type="Proteomes" id="UP000595917"/>
    </source>
</evidence>
<feature type="signal peptide" evidence="1">
    <location>
        <begin position="1"/>
        <end position="23"/>
    </location>
</feature>
<dbReference type="SUPFAM" id="SSF89260">
    <property type="entry name" value="Collagen-binding domain"/>
    <property type="match status" value="2"/>
</dbReference>
<organism evidence="2 3">
    <name type="scientific">Breznakiella homolactica</name>
    <dbReference type="NCBI Taxonomy" id="2798577"/>
    <lineage>
        <taxon>Bacteria</taxon>
        <taxon>Pseudomonadati</taxon>
        <taxon>Spirochaetota</taxon>
        <taxon>Spirochaetia</taxon>
        <taxon>Spirochaetales</taxon>
        <taxon>Breznakiellaceae</taxon>
        <taxon>Breznakiella</taxon>
    </lineage>
</organism>
<reference evidence="2" key="1">
    <citation type="submission" date="2021-01" db="EMBL/GenBank/DDBJ databases">
        <title>Description of Breznakiella homolactica.</title>
        <authorList>
            <person name="Song Y."/>
            <person name="Brune A."/>
        </authorList>
    </citation>
    <scope>NUCLEOTIDE SEQUENCE</scope>
    <source>
        <strain evidence="2">RmG30</strain>
    </source>
</reference>
<dbReference type="NCBIfam" id="NF038127">
    <property type="entry name" value="FDP_fam"/>
    <property type="match status" value="1"/>
</dbReference>
<dbReference type="Proteomes" id="UP000595917">
    <property type="component" value="Chromosome"/>
</dbReference>
<name>A0A7T8B925_9SPIR</name>
<gene>
    <name evidence="2" type="ORF">JFL75_13800</name>
</gene>